<dbReference type="EMBL" id="JACVVK020000112">
    <property type="protein sequence ID" value="KAK7491631.1"/>
    <property type="molecule type" value="Genomic_DNA"/>
</dbReference>
<proteinExistence type="predicted"/>
<dbReference type="Proteomes" id="UP001519460">
    <property type="component" value="Unassembled WGS sequence"/>
</dbReference>
<accession>A0ABD0KX72</accession>
<feature type="chain" id="PRO_5044770288" evidence="1">
    <location>
        <begin position="26"/>
        <end position="221"/>
    </location>
</feature>
<sequence>MLYFVANCFILRALMQEISLPSVRGQYSYSCSGLVCSWCWLLFSRHWQYSLIVVNLGDYIRTHCLLQCLQTVQMEVEGSYPAELEQFLCLTQLMQFVEECESETSDRFEQKLFSVFEYATSDPGLITENLQKQQLCTCSYKPFKFHQQAGTSLMKYDSMNWTSPTDVCSFVPLFNQLQQKRCVYFGYCLRTIGSFEGYLNKGYVYFANGSSCVENKVTVLL</sequence>
<protein>
    <submittedName>
        <fullName evidence="2">Uncharacterized protein</fullName>
    </submittedName>
</protein>
<keyword evidence="1" id="KW-0732">Signal</keyword>
<comment type="caution">
    <text evidence="2">The sequence shown here is derived from an EMBL/GenBank/DDBJ whole genome shotgun (WGS) entry which is preliminary data.</text>
</comment>
<dbReference type="AlphaFoldDB" id="A0ABD0KX72"/>
<evidence type="ECO:0000313" key="3">
    <source>
        <dbReference type="Proteomes" id="UP001519460"/>
    </source>
</evidence>
<keyword evidence="3" id="KW-1185">Reference proteome</keyword>
<name>A0ABD0KX72_9CAEN</name>
<reference evidence="2 3" key="1">
    <citation type="journal article" date="2023" name="Sci. Data">
        <title>Genome assembly of the Korean intertidal mud-creeper Batillaria attramentaria.</title>
        <authorList>
            <person name="Patra A.K."/>
            <person name="Ho P.T."/>
            <person name="Jun S."/>
            <person name="Lee S.J."/>
            <person name="Kim Y."/>
            <person name="Won Y.J."/>
        </authorList>
    </citation>
    <scope>NUCLEOTIDE SEQUENCE [LARGE SCALE GENOMIC DNA]</scope>
    <source>
        <strain evidence="2">Wonlab-2016</strain>
    </source>
</reference>
<gene>
    <name evidence="2" type="ORF">BaRGS_00017084</name>
</gene>
<evidence type="ECO:0000256" key="1">
    <source>
        <dbReference type="SAM" id="SignalP"/>
    </source>
</evidence>
<feature type="signal peptide" evidence="1">
    <location>
        <begin position="1"/>
        <end position="25"/>
    </location>
</feature>
<organism evidence="2 3">
    <name type="scientific">Batillaria attramentaria</name>
    <dbReference type="NCBI Taxonomy" id="370345"/>
    <lineage>
        <taxon>Eukaryota</taxon>
        <taxon>Metazoa</taxon>
        <taxon>Spiralia</taxon>
        <taxon>Lophotrochozoa</taxon>
        <taxon>Mollusca</taxon>
        <taxon>Gastropoda</taxon>
        <taxon>Caenogastropoda</taxon>
        <taxon>Sorbeoconcha</taxon>
        <taxon>Cerithioidea</taxon>
        <taxon>Batillariidae</taxon>
        <taxon>Batillaria</taxon>
    </lineage>
</organism>
<evidence type="ECO:0000313" key="2">
    <source>
        <dbReference type="EMBL" id="KAK7491631.1"/>
    </source>
</evidence>